<dbReference type="Proteomes" id="UP000436006">
    <property type="component" value="Unassembled WGS sequence"/>
</dbReference>
<feature type="domain" description="AntA/AntB antirepressor" evidence="2">
    <location>
        <begin position="17"/>
        <end position="89"/>
    </location>
</feature>
<evidence type="ECO:0000259" key="2">
    <source>
        <dbReference type="Pfam" id="PF08346"/>
    </source>
</evidence>
<evidence type="ECO:0000313" key="4">
    <source>
        <dbReference type="Proteomes" id="UP000436006"/>
    </source>
</evidence>
<dbReference type="InterPro" id="IPR013557">
    <property type="entry name" value="AntA/B_antirep"/>
</dbReference>
<evidence type="ECO:0000256" key="1">
    <source>
        <dbReference type="SAM" id="MobiDB-lite"/>
    </source>
</evidence>
<evidence type="ECO:0000313" key="3">
    <source>
        <dbReference type="EMBL" id="MVM34212.1"/>
    </source>
</evidence>
<dbReference type="PANTHER" id="PTHR36180:SF1">
    <property type="entry name" value="ANTA_ANTB ANTIREPRESSOR DOMAIN-CONTAINING PROTEIN"/>
    <property type="match status" value="1"/>
</dbReference>
<reference evidence="3 4" key="1">
    <citation type="submission" date="2019-12" db="EMBL/GenBank/DDBJ databases">
        <title>Spirosoma sp. HMF4905 genome sequencing and assembly.</title>
        <authorList>
            <person name="Kang H."/>
            <person name="Cha I."/>
            <person name="Kim H."/>
            <person name="Joh K."/>
        </authorList>
    </citation>
    <scope>NUCLEOTIDE SEQUENCE [LARGE SCALE GENOMIC DNA]</scope>
    <source>
        <strain evidence="3 4">HMF4905</strain>
    </source>
</reference>
<feature type="compositionally biased region" description="Low complexity" evidence="1">
    <location>
        <begin position="166"/>
        <end position="186"/>
    </location>
</feature>
<name>A0A7K1SK83_9BACT</name>
<comment type="caution">
    <text evidence="3">The sequence shown here is derived from an EMBL/GenBank/DDBJ whole genome shotgun (WGS) entry which is preliminary data.</text>
</comment>
<proteinExistence type="predicted"/>
<dbReference type="EMBL" id="WPIN01000015">
    <property type="protein sequence ID" value="MVM34212.1"/>
    <property type="molecule type" value="Genomic_DNA"/>
</dbReference>
<feature type="region of interest" description="Disordered" evidence="1">
    <location>
        <begin position="149"/>
        <end position="186"/>
    </location>
</feature>
<dbReference type="RefSeq" id="WP_157589040.1">
    <property type="nucleotide sequence ID" value="NZ_WPIN01000015.1"/>
</dbReference>
<accession>A0A7K1SK83</accession>
<protein>
    <recommendedName>
        <fullName evidence="2">AntA/AntB antirepressor domain-containing protein</fullName>
    </recommendedName>
</protein>
<dbReference type="PANTHER" id="PTHR36180">
    <property type="entry name" value="DNA-BINDING PROTEIN-RELATED-RELATED"/>
    <property type="match status" value="1"/>
</dbReference>
<organism evidence="3 4">
    <name type="scientific">Spirosoma arboris</name>
    <dbReference type="NCBI Taxonomy" id="2682092"/>
    <lineage>
        <taxon>Bacteria</taxon>
        <taxon>Pseudomonadati</taxon>
        <taxon>Bacteroidota</taxon>
        <taxon>Cytophagia</taxon>
        <taxon>Cytophagales</taxon>
        <taxon>Cytophagaceae</taxon>
        <taxon>Spirosoma</taxon>
    </lineage>
</organism>
<dbReference type="Pfam" id="PF08346">
    <property type="entry name" value="AntA"/>
    <property type="match status" value="1"/>
</dbReference>
<sequence length="262" mass="29937">MNELISITTGVQGSPVVSARELHGFLSIKSKFADWIKNRIIKYKLLENEDYVLIAEEGFSKSLEKGGRPELDYALTLDTAKELAMVENNEKGREARRYFIEKEKQLRQLIDAPVSTEQVLIQLVSQQVQLMADTQQMLNQLRLDVDSIMHGQKPPSAKPSRSGKQLSLPGLPPSSRRSSAGSPSSSLRQLIHTRVIEYCGYHEATTQETYNYLYKRMFEVYSISVYRLVRMGTESLLDAVERYGHLDRLYSLVMAELHYNED</sequence>
<dbReference type="AlphaFoldDB" id="A0A7K1SK83"/>
<keyword evidence="4" id="KW-1185">Reference proteome</keyword>
<gene>
    <name evidence="3" type="ORF">GO755_29545</name>
</gene>